<sequence>MNQTLLTPSYANKSFTHIRDNLFPLEEHFASTKLQHNFLNCQKSIS</sequence>
<organism evidence="1">
    <name type="scientific">Rhizophora mucronata</name>
    <name type="common">Asiatic mangrove</name>
    <dbReference type="NCBI Taxonomy" id="61149"/>
    <lineage>
        <taxon>Eukaryota</taxon>
        <taxon>Viridiplantae</taxon>
        <taxon>Streptophyta</taxon>
        <taxon>Embryophyta</taxon>
        <taxon>Tracheophyta</taxon>
        <taxon>Spermatophyta</taxon>
        <taxon>Magnoliopsida</taxon>
        <taxon>eudicotyledons</taxon>
        <taxon>Gunneridae</taxon>
        <taxon>Pentapetalae</taxon>
        <taxon>rosids</taxon>
        <taxon>fabids</taxon>
        <taxon>Malpighiales</taxon>
        <taxon>Rhizophoraceae</taxon>
        <taxon>Rhizophora</taxon>
    </lineage>
</organism>
<evidence type="ECO:0000313" key="1">
    <source>
        <dbReference type="EMBL" id="MBX26169.1"/>
    </source>
</evidence>
<dbReference type="EMBL" id="GGEC01045685">
    <property type="protein sequence ID" value="MBX26169.1"/>
    <property type="molecule type" value="Transcribed_RNA"/>
</dbReference>
<name>A0A2P2M7K4_RHIMU</name>
<accession>A0A2P2M7K4</accession>
<dbReference type="AlphaFoldDB" id="A0A2P2M7K4"/>
<reference evidence="1" key="1">
    <citation type="submission" date="2018-02" db="EMBL/GenBank/DDBJ databases">
        <title>Rhizophora mucronata_Transcriptome.</title>
        <authorList>
            <person name="Meera S.P."/>
            <person name="Sreeshan A."/>
            <person name="Augustine A."/>
        </authorList>
    </citation>
    <scope>NUCLEOTIDE SEQUENCE</scope>
    <source>
        <tissue evidence="1">Leaf</tissue>
    </source>
</reference>
<proteinExistence type="predicted"/>
<protein>
    <submittedName>
        <fullName evidence="1">Uncharacterized protein</fullName>
    </submittedName>
</protein>